<organism evidence="1 2">
    <name type="scientific">Ramlibacter terrae</name>
    <dbReference type="NCBI Taxonomy" id="2732511"/>
    <lineage>
        <taxon>Bacteria</taxon>
        <taxon>Pseudomonadati</taxon>
        <taxon>Pseudomonadota</taxon>
        <taxon>Betaproteobacteria</taxon>
        <taxon>Burkholderiales</taxon>
        <taxon>Comamonadaceae</taxon>
        <taxon>Ramlibacter</taxon>
    </lineage>
</organism>
<evidence type="ECO:0008006" key="3">
    <source>
        <dbReference type="Google" id="ProtNLM"/>
    </source>
</evidence>
<accession>A0ABX6P636</accession>
<proteinExistence type="predicted"/>
<dbReference type="EMBL" id="CP053418">
    <property type="protein sequence ID" value="QJW85543.1"/>
    <property type="molecule type" value="Genomic_DNA"/>
</dbReference>
<evidence type="ECO:0000313" key="1">
    <source>
        <dbReference type="EMBL" id="QJW85543.1"/>
    </source>
</evidence>
<gene>
    <name evidence="1" type="ORF">HK414_26410</name>
</gene>
<reference evidence="1 2" key="1">
    <citation type="submission" date="2020-05" db="EMBL/GenBank/DDBJ databases">
        <title>Ramlibacter rhizophilus sp. nov., isolated from rhizosphere soil of national flower Mugunghwa from South Korea.</title>
        <authorList>
            <person name="Zheng-Fei Y."/>
            <person name="Huan T."/>
        </authorList>
    </citation>
    <scope>NUCLEOTIDE SEQUENCE [LARGE SCALE GENOMIC DNA]</scope>
    <source>
        <strain evidence="1 2">H242</strain>
    </source>
</reference>
<name>A0ABX6P636_9BURK</name>
<evidence type="ECO:0000313" key="2">
    <source>
        <dbReference type="Proteomes" id="UP000500826"/>
    </source>
</evidence>
<sequence>MIPILPEAARREFRSAPKARGQNHTTHQALIVDANGQEHKCFVKASPPEYPMAFAEGMAWLVADALNLPRPKFAALLVLPVQKLRQCMPLDQHWHLIPHALAFCSSTVEGKHITSPWQWLARLRAAQPSSVTTWPRLRRSTCGWRTVDRHTGNFLRTKAGDYIPIDNEFILYTLIWVASGFSCEHKSLRAQARLC</sequence>
<dbReference type="Proteomes" id="UP000500826">
    <property type="component" value="Chromosome"/>
</dbReference>
<protein>
    <recommendedName>
        <fullName evidence="3">HipA-like C-terminal domain-containing protein</fullName>
    </recommendedName>
</protein>
<keyword evidence="2" id="KW-1185">Reference proteome</keyword>